<name>A0ABW0HET5_9HYPH</name>
<evidence type="ECO:0000313" key="7">
    <source>
        <dbReference type="EMBL" id="MFC5394439.1"/>
    </source>
</evidence>
<reference evidence="8" key="1">
    <citation type="journal article" date="2019" name="Int. J. Syst. Evol. Microbiol.">
        <title>The Global Catalogue of Microorganisms (GCM) 10K type strain sequencing project: providing services to taxonomists for standard genome sequencing and annotation.</title>
        <authorList>
            <consortium name="The Broad Institute Genomics Platform"/>
            <consortium name="The Broad Institute Genome Sequencing Center for Infectious Disease"/>
            <person name="Wu L."/>
            <person name="Ma J."/>
        </authorList>
    </citation>
    <scope>NUCLEOTIDE SEQUENCE [LARGE SCALE GENOMIC DNA]</scope>
    <source>
        <strain evidence="8">CGMCC 1.16326</strain>
    </source>
</reference>
<dbReference type="EMBL" id="JBHSLV010000031">
    <property type="protein sequence ID" value="MFC5394439.1"/>
    <property type="molecule type" value="Genomic_DNA"/>
</dbReference>
<dbReference type="RefSeq" id="WP_377009757.1">
    <property type="nucleotide sequence ID" value="NZ_JBHSLV010000031.1"/>
</dbReference>
<gene>
    <name evidence="7" type="ORF">ACFPPC_17505</name>
</gene>
<evidence type="ECO:0000256" key="1">
    <source>
        <dbReference type="ARBA" id="ARBA00009437"/>
    </source>
</evidence>
<evidence type="ECO:0000256" key="4">
    <source>
        <dbReference type="ARBA" id="ARBA00023159"/>
    </source>
</evidence>
<dbReference type="InterPro" id="IPR005119">
    <property type="entry name" value="LysR_subst-bd"/>
</dbReference>
<comment type="similarity">
    <text evidence="1">Belongs to the LysR transcriptional regulatory family.</text>
</comment>
<evidence type="ECO:0000256" key="5">
    <source>
        <dbReference type="ARBA" id="ARBA00023163"/>
    </source>
</evidence>
<feature type="domain" description="HTH lysR-type" evidence="6">
    <location>
        <begin position="6"/>
        <end position="63"/>
    </location>
</feature>
<organism evidence="7 8">
    <name type="scientific">Bosea vestrisii</name>
    <dbReference type="NCBI Taxonomy" id="151416"/>
    <lineage>
        <taxon>Bacteria</taxon>
        <taxon>Pseudomonadati</taxon>
        <taxon>Pseudomonadota</taxon>
        <taxon>Alphaproteobacteria</taxon>
        <taxon>Hyphomicrobiales</taxon>
        <taxon>Boseaceae</taxon>
        <taxon>Bosea</taxon>
    </lineage>
</organism>
<dbReference type="PROSITE" id="PS50931">
    <property type="entry name" value="HTH_LYSR"/>
    <property type="match status" value="1"/>
</dbReference>
<evidence type="ECO:0000259" key="6">
    <source>
        <dbReference type="PROSITE" id="PS50931"/>
    </source>
</evidence>
<keyword evidence="5" id="KW-0804">Transcription</keyword>
<dbReference type="PRINTS" id="PR00039">
    <property type="entry name" value="HTHLYSR"/>
</dbReference>
<dbReference type="PANTHER" id="PTHR30537:SF70">
    <property type="entry name" value="HTH-TYPE TRANSCRIPTIONAL ACTIVATOR AMPR"/>
    <property type="match status" value="1"/>
</dbReference>
<evidence type="ECO:0000313" key="8">
    <source>
        <dbReference type="Proteomes" id="UP001596104"/>
    </source>
</evidence>
<keyword evidence="3" id="KW-0238">DNA-binding</keyword>
<keyword evidence="2" id="KW-0805">Transcription regulation</keyword>
<comment type="caution">
    <text evidence="7">The sequence shown here is derived from an EMBL/GenBank/DDBJ whole genome shotgun (WGS) entry which is preliminary data.</text>
</comment>
<dbReference type="PANTHER" id="PTHR30537">
    <property type="entry name" value="HTH-TYPE TRANSCRIPTIONAL REGULATOR"/>
    <property type="match status" value="1"/>
</dbReference>
<dbReference type="InterPro" id="IPR036388">
    <property type="entry name" value="WH-like_DNA-bd_sf"/>
</dbReference>
<keyword evidence="8" id="KW-1185">Reference proteome</keyword>
<sequence length="296" mass="32522">MLRPHLPLNALRAFEASARHLSFTKAAIELCVTQAAISHQVKGLEERLGVELFRRLPRGLALTDEGRSLLPTLRDSFDRIAGLLERFETGRPVEVLNVGAVGTFALGWLLPRLAGFRQAHPQIDLRLTTNNNRVDLAAEGLDYALRFGGGAWHGTAALRLFEAPMTPICAPAQGATLHHPADLAEHVLLRSYRADEWTLWSEAAGIEPLQARGPVFDSSIALAEVAAAGEGVALVPALLFSRYFDDGRLVRPFPVEVSLGSYWLTWLQSRSLTPAMLAFRDWLTDESRKGTASRTN</sequence>
<dbReference type="Pfam" id="PF03466">
    <property type="entry name" value="LysR_substrate"/>
    <property type="match status" value="1"/>
</dbReference>
<dbReference type="InterPro" id="IPR058163">
    <property type="entry name" value="LysR-type_TF_proteobact-type"/>
</dbReference>
<dbReference type="Gene3D" id="3.40.190.10">
    <property type="entry name" value="Periplasmic binding protein-like II"/>
    <property type="match status" value="2"/>
</dbReference>
<evidence type="ECO:0000256" key="3">
    <source>
        <dbReference type="ARBA" id="ARBA00023125"/>
    </source>
</evidence>
<keyword evidence="4" id="KW-0010">Activator</keyword>
<protein>
    <submittedName>
        <fullName evidence="7">LysR substrate-binding domain-containing protein</fullName>
    </submittedName>
</protein>
<evidence type="ECO:0000256" key="2">
    <source>
        <dbReference type="ARBA" id="ARBA00023015"/>
    </source>
</evidence>
<dbReference type="SUPFAM" id="SSF46785">
    <property type="entry name" value="Winged helix' DNA-binding domain"/>
    <property type="match status" value="1"/>
</dbReference>
<dbReference type="Pfam" id="PF00126">
    <property type="entry name" value="HTH_1"/>
    <property type="match status" value="1"/>
</dbReference>
<accession>A0ABW0HET5</accession>
<dbReference type="InterPro" id="IPR036390">
    <property type="entry name" value="WH_DNA-bd_sf"/>
</dbReference>
<dbReference type="Proteomes" id="UP001596104">
    <property type="component" value="Unassembled WGS sequence"/>
</dbReference>
<dbReference type="Gene3D" id="1.10.10.10">
    <property type="entry name" value="Winged helix-like DNA-binding domain superfamily/Winged helix DNA-binding domain"/>
    <property type="match status" value="1"/>
</dbReference>
<proteinExistence type="inferred from homology"/>
<dbReference type="SUPFAM" id="SSF53850">
    <property type="entry name" value="Periplasmic binding protein-like II"/>
    <property type="match status" value="1"/>
</dbReference>
<dbReference type="InterPro" id="IPR000847">
    <property type="entry name" value="LysR_HTH_N"/>
</dbReference>